<reference evidence="1 2" key="1">
    <citation type="submission" date="2018-11" db="EMBL/GenBank/DDBJ databases">
        <title>Species Designations Belie Phenotypic and Genotypic Heterogeneity in Oral Streptococci.</title>
        <authorList>
            <person name="Velsko I."/>
        </authorList>
    </citation>
    <scope>NUCLEOTIDE SEQUENCE [LARGE SCALE GENOMIC DNA]</scope>
    <source>
        <strain evidence="1 2">A52</strain>
    </source>
</reference>
<proteinExistence type="predicted"/>
<accession>A0A428H3Y2</accession>
<dbReference type="Proteomes" id="UP000270868">
    <property type="component" value="Unassembled WGS sequence"/>
</dbReference>
<protein>
    <submittedName>
        <fullName evidence="1">Uncharacterized protein</fullName>
    </submittedName>
</protein>
<organism evidence="1 2">
    <name type="scientific">Streptococcus cristatus</name>
    <dbReference type="NCBI Taxonomy" id="45634"/>
    <lineage>
        <taxon>Bacteria</taxon>
        <taxon>Bacillati</taxon>
        <taxon>Bacillota</taxon>
        <taxon>Bacilli</taxon>
        <taxon>Lactobacillales</taxon>
        <taxon>Streptococcaceae</taxon>
        <taxon>Streptococcus</taxon>
    </lineage>
</organism>
<evidence type="ECO:0000313" key="2">
    <source>
        <dbReference type="Proteomes" id="UP000270868"/>
    </source>
</evidence>
<gene>
    <name evidence="1" type="ORF">D8792_04595</name>
</gene>
<dbReference type="RefSeq" id="WP_125373125.1">
    <property type="nucleotide sequence ID" value="NZ_RJPS01000004.1"/>
</dbReference>
<dbReference type="AlphaFoldDB" id="A0A428H3Y2"/>
<evidence type="ECO:0000313" key="1">
    <source>
        <dbReference type="EMBL" id="RSJ90494.1"/>
    </source>
</evidence>
<comment type="caution">
    <text evidence="1">The sequence shown here is derived from an EMBL/GenBank/DDBJ whole genome shotgun (WGS) entry which is preliminary data.</text>
</comment>
<name>A0A428H3Y2_STRCR</name>
<sequence length="164" mass="18963">MLTLSHVIEDTYNVEVDYYTPLTIECSSFPSYIRKAYFRLVGDNSLLEIGINPNSFRLMNMILVQVSNVTLMDDMSLEEVEEIEGIPVFRDTVMFTNGLHDRRRSFDVFLSKDFLKIQLLNPKETMYLTNGRVKLGFSQDGTLVSILLVELACHEYEILKNSFE</sequence>
<dbReference type="EMBL" id="RJPS01000004">
    <property type="protein sequence ID" value="RSJ90494.1"/>
    <property type="molecule type" value="Genomic_DNA"/>
</dbReference>